<accession>A0A4Z0H3F7</accession>
<feature type="region of interest" description="Disordered" evidence="1">
    <location>
        <begin position="25"/>
        <end position="55"/>
    </location>
</feature>
<reference evidence="2 3" key="1">
    <citation type="journal article" date="2003" name="Int. J. Syst. Evol. Microbiol.">
        <title>Halobacillus salinus sp. nov., isolated from a salt lake on the coast of the East Sea in Korea.</title>
        <authorList>
            <person name="Yoon J.H."/>
            <person name="Kang K.H."/>
            <person name="Park Y.H."/>
        </authorList>
    </citation>
    <scope>NUCLEOTIDE SEQUENCE [LARGE SCALE GENOMIC DNA]</scope>
    <source>
        <strain evidence="2 3">HSL-3</strain>
    </source>
</reference>
<organism evidence="2 3">
    <name type="scientific">Halobacillus salinus</name>
    <dbReference type="NCBI Taxonomy" id="192814"/>
    <lineage>
        <taxon>Bacteria</taxon>
        <taxon>Bacillati</taxon>
        <taxon>Bacillota</taxon>
        <taxon>Bacilli</taxon>
        <taxon>Bacillales</taxon>
        <taxon>Bacillaceae</taxon>
        <taxon>Halobacillus</taxon>
    </lineage>
</organism>
<proteinExistence type="predicted"/>
<gene>
    <name evidence="2" type="ORF">E4663_08070</name>
</gene>
<feature type="compositionally biased region" description="Basic and acidic residues" evidence="1">
    <location>
        <begin position="37"/>
        <end position="55"/>
    </location>
</feature>
<protein>
    <submittedName>
        <fullName evidence="2">Uncharacterized protein</fullName>
    </submittedName>
</protein>
<evidence type="ECO:0000313" key="3">
    <source>
        <dbReference type="Proteomes" id="UP000297982"/>
    </source>
</evidence>
<evidence type="ECO:0000256" key="1">
    <source>
        <dbReference type="SAM" id="MobiDB-lite"/>
    </source>
</evidence>
<keyword evidence="3" id="KW-1185">Reference proteome</keyword>
<sequence>MIEKFVKIGILLLIVLLVPGCDTSESPQTTSANAPAKAEETVQKKTNDQTEKQKPVHLKLPIDTKSLDYLPLDFTIEGTEDIYGIEVEDLNKENTFFNVTLTFNEDKHDVKMNGAVEFEEKSYGLKGSGWYIPMVIDGDKHYYISYEGRLKGPESPKKESNQNGEKSDVIYSNGFLYVNADRPEQSAASLSASYDDDSSLFAFNETNEVIKKIRQHLDSQKSEE</sequence>
<name>A0A4Z0H3F7_9BACI</name>
<dbReference type="RefSeq" id="WP_135327210.1">
    <property type="nucleotide sequence ID" value="NZ_SRJC01000001.1"/>
</dbReference>
<dbReference type="AlphaFoldDB" id="A0A4Z0H3F7"/>
<evidence type="ECO:0000313" key="2">
    <source>
        <dbReference type="EMBL" id="TGB04938.1"/>
    </source>
</evidence>
<comment type="caution">
    <text evidence="2">The sequence shown here is derived from an EMBL/GenBank/DDBJ whole genome shotgun (WGS) entry which is preliminary data.</text>
</comment>
<dbReference type="EMBL" id="SRJC01000001">
    <property type="protein sequence ID" value="TGB04938.1"/>
    <property type="molecule type" value="Genomic_DNA"/>
</dbReference>
<dbReference type="Proteomes" id="UP000297982">
    <property type="component" value="Unassembled WGS sequence"/>
</dbReference>